<evidence type="ECO:0000313" key="2">
    <source>
        <dbReference type="Proteomes" id="UP001060085"/>
    </source>
</evidence>
<name>A0ACC0B8L3_CATRO</name>
<evidence type="ECO:0000313" key="1">
    <source>
        <dbReference type="EMBL" id="KAI5668979.1"/>
    </source>
</evidence>
<sequence length="258" mass="29497">MRVSSAAGKFEQIKTHQRCFYAPNSKEHVMQQWGSTDKVRIPKTRPSEPSSGYRLLGHLLGLLWGQPQFRAPPDSPLGDRPTSNAMSTLVFCHHCLSVGEFREIAVRKKKRERNRGRSVAGDSFRLRLLTEGYNPDHHPSLSSSPRCGGFLHQLVSELRFSALWFQRTAAIIESKNFFVALFCPLFFKNQNPSLAWIQEIPSIYGLEVFRCLFQRFSFFCLFLSFLFVPVSSAILFVTALIWFFCAVCATLFCNQNQT</sequence>
<organism evidence="1 2">
    <name type="scientific">Catharanthus roseus</name>
    <name type="common">Madagascar periwinkle</name>
    <name type="synonym">Vinca rosea</name>
    <dbReference type="NCBI Taxonomy" id="4058"/>
    <lineage>
        <taxon>Eukaryota</taxon>
        <taxon>Viridiplantae</taxon>
        <taxon>Streptophyta</taxon>
        <taxon>Embryophyta</taxon>
        <taxon>Tracheophyta</taxon>
        <taxon>Spermatophyta</taxon>
        <taxon>Magnoliopsida</taxon>
        <taxon>eudicotyledons</taxon>
        <taxon>Gunneridae</taxon>
        <taxon>Pentapetalae</taxon>
        <taxon>asterids</taxon>
        <taxon>lamiids</taxon>
        <taxon>Gentianales</taxon>
        <taxon>Apocynaceae</taxon>
        <taxon>Rauvolfioideae</taxon>
        <taxon>Vinceae</taxon>
        <taxon>Catharanthinae</taxon>
        <taxon>Catharanthus</taxon>
    </lineage>
</organism>
<dbReference type="EMBL" id="CM044704">
    <property type="protein sequence ID" value="KAI5668979.1"/>
    <property type="molecule type" value="Genomic_DNA"/>
</dbReference>
<comment type="caution">
    <text evidence="1">The sequence shown here is derived from an EMBL/GenBank/DDBJ whole genome shotgun (WGS) entry which is preliminary data.</text>
</comment>
<proteinExistence type="predicted"/>
<keyword evidence="2" id="KW-1185">Reference proteome</keyword>
<protein>
    <submittedName>
        <fullName evidence="1">Uncharacterized protein</fullName>
    </submittedName>
</protein>
<dbReference type="Proteomes" id="UP001060085">
    <property type="component" value="Linkage Group LG04"/>
</dbReference>
<accession>A0ACC0B8L3</accession>
<reference evidence="2" key="1">
    <citation type="journal article" date="2023" name="Nat. Plants">
        <title>Single-cell RNA sequencing provides a high-resolution roadmap for understanding the multicellular compartmentation of specialized metabolism.</title>
        <authorList>
            <person name="Sun S."/>
            <person name="Shen X."/>
            <person name="Li Y."/>
            <person name="Li Y."/>
            <person name="Wang S."/>
            <person name="Li R."/>
            <person name="Zhang H."/>
            <person name="Shen G."/>
            <person name="Guo B."/>
            <person name="Wei J."/>
            <person name="Xu J."/>
            <person name="St-Pierre B."/>
            <person name="Chen S."/>
            <person name="Sun C."/>
        </authorList>
    </citation>
    <scope>NUCLEOTIDE SEQUENCE [LARGE SCALE GENOMIC DNA]</scope>
</reference>
<gene>
    <name evidence="1" type="ORF">M9H77_18832</name>
</gene>